<evidence type="ECO:0000256" key="1">
    <source>
        <dbReference type="SAM" id="Phobius"/>
    </source>
</evidence>
<protein>
    <submittedName>
        <fullName evidence="2">Uncharacterized protein</fullName>
    </submittedName>
</protein>
<keyword evidence="1" id="KW-0472">Membrane</keyword>
<dbReference type="Proteomes" id="UP001469553">
    <property type="component" value="Unassembled WGS sequence"/>
</dbReference>
<evidence type="ECO:0000313" key="3">
    <source>
        <dbReference type="Proteomes" id="UP001469553"/>
    </source>
</evidence>
<proteinExistence type="predicted"/>
<gene>
    <name evidence="2" type="ORF">AMECASPLE_025550</name>
</gene>
<feature type="transmembrane region" description="Helical" evidence="1">
    <location>
        <begin position="40"/>
        <end position="65"/>
    </location>
</feature>
<name>A0ABV0YRL9_9TELE</name>
<comment type="caution">
    <text evidence="2">The sequence shown here is derived from an EMBL/GenBank/DDBJ whole genome shotgun (WGS) entry which is preliminary data.</text>
</comment>
<organism evidence="2 3">
    <name type="scientific">Ameca splendens</name>
    <dbReference type="NCBI Taxonomy" id="208324"/>
    <lineage>
        <taxon>Eukaryota</taxon>
        <taxon>Metazoa</taxon>
        <taxon>Chordata</taxon>
        <taxon>Craniata</taxon>
        <taxon>Vertebrata</taxon>
        <taxon>Euteleostomi</taxon>
        <taxon>Actinopterygii</taxon>
        <taxon>Neopterygii</taxon>
        <taxon>Teleostei</taxon>
        <taxon>Neoteleostei</taxon>
        <taxon>Acanthomorphata</taxon>
        <taxon>Ovalentaria</taxon>
        <taxon>Atherinomorphae</taxon>
        <taxon>Cyprinodontiformes</taxon>
        <taxon>Goodeidae</taxon>
        <taxon>Ameca</taxon>
    </lineage>
</organism>
<accession>A0ABV0YRL9</accession>
<reference evidence="2 3" key="1">
    <citation type="submission" date="2021-06" db="EMBL/GenBank/DDBJ databases">
        <authorList>
            <person name="Palmer J.M."/>
        </authorList>
    </citation>
    <scope>NUCLEOTIDE SEQUENCE [LARGE SCALE GENOMIC DNA]</scope>
    <source>
        <strain evidence="2 3">AS_MEX2019</strain>
        <tissue evidence="2">Muscle</tissue>
    </source>
</reference>
<keyword evidence="1" id="KW-1133">Transmembrane helix</keyword>
<keyword evidence="1" id="KW-0812">Transmembrane</keyword>
<keyword evidence="3" id="KW-1185">Reference proteome</keyword>
<dbReference type="EMBL" id="JAHRIP010040145">
    <property type="protein sequence ID" value="MEQ2296513.1"/>
    <property type="molecule type" value="Genomic_DNA"/>
</dbReference>
<evidence type="ECO:0000313" key="2">
    <source>
        <dbReference type="EMBL" id="MEQ2296513.1"/>
    </source>
</evidence>
<sequence length="101" mass="11447">MSAKRPCGTRSWVYRPTPRIGAEASWRHKIRACYMTTGPAFFIISIVKTFVGTCTFLATLLRAIVEGQKNHLEFRSQGLPTPELARLPSLKCHWVYQHSLG</sequence>